<protein>
    <submittedName>
        <fullName evidence="2">Uncharacterized protein</fullName>
    </submittedName>
</protein>
<evidence type="ECO:0000256" key="1">
    <source>
        <dbReference type="SAM" id="MobiDB-lite"/>
    </source>
</evidence>
<feature type="region of interest" description="Disordered" evidence="1">
    <location>
        <begin position="26"/>
        <end position="52"/>
    </location>
</feature>
<dbReference type="Proteomes" id="UP000324800">
    <property type="component" value="Unassembled WGS sequence"/>
</dbReference>
<comment type="caution">
    <text evidence="2">The sequence shown here is derived from an EMBL/GenBank/DDBJ whole genome shotgun (WGS) entry which is preliminary data.</text>
</comment>
<evidence type="ECO:0000313" key="3">
    <source>
        <dbReference type="Proteomes" id="UP000324800"/>
    </source>
</evidence>
<accession>A0A5J4X7B2</accession>
<name>A0A5J4X7B2_9EUKA</name>
<gene>
    <name evidence="2" type="ORF">EZS28_001841</name>
</gene>
<feature type="non-terminal residue" evidence="2">
    <location>
        <position position="101"/>
    </location>
</feature>
<sequence length="101" mass="11927">MKSATSFNSFANVDVCAMFVEQRMKEMDNNKQEKEQSDQKREEERSERGKIQFQRAQDIEQLKKEEIYNKQTSKKMIQDAESALKEAKTKANFLSIEIEKK</sequence>
<proteinExistence type="predicted"/>
<organism evidence="2 3">
    <name type="scientific">Streblomastix strix</name>
    <dbReference type="NCBI Taxonomy" id="222440"/>
    <lineage>
        <taxon>Eukaryota</taxon>
        <taxon>Metamonada</taxon>
        <taxon>Preaxostyla</taxon>
        <taxon>Oxymonadida</taxon>
        <taxon>Streblomastigidae</taxon>
        <taxon>Streblomastix</taxon>
    </lineage>
</organism>
<dbReference type="AlphaFoldDB" id="A0A5J4X7B2"/>
<feature type="compositionally biased region" description="Basic and acidic residues" evidence="1">
    <location>
        <begin position="26"/>
        <end position="50"/>
    </location>
</feature>
<evidence type="ECO:0000313" key="2">
    <source>
        <dbReference type="EMBL" id="KAA6402626.1"/>
    </source>
</evidence>
<reference evidence="2 3" key="1">
    <citation type="submission" date="2019-03" db="EMBL/GenBank/DDBJ databases">
        <title>Single cell metagenomics reveals metabolic interactions within the superorganism composed of flagellate Streblomastix strix and complex community of Bacteroidetes bacteria on its surface.</title>
        <authorList>
            <person name="Treitli S.C."/>
            <person name="Kolisko M."/>
            <person name="Husnik F."/>
            <person name="Keeling P."/>
            <person name="Hampl V."/>
        </authorList>
    </citation>
    <scope>NUCLEOTIDE SEQUENCE [LARGE SCALE GENOMIC DNA]</scope>
    <source>
        <strain evidence="2">ST1C</strain>
    </source>
</reference>
<dbReference type="EMBL" id="SNRW01000208">
    <property type="protein sequence ID" value="KAA6402626.1"/>
    <property type="molecule type" value="Genomic_DNA"/>
</dbReference>